<dbReference type="Gene3D" id="1.25.40.10">
    <property type="entry name" value="Tetratricopeptide repeat domain"/>
    <property type="match status" value="2"/>
</dbReference>
<keyword evidence="1" id="KW-0677">Repeat</keyword>
<protein>
    <submittedName>
        <fullName evidence="5">Tetratricopeptide repeat protein</fullName>
    </submittedName>
</protein>
<organism evidence="5 6">
    <name type="scientific">Dactylococcopsis salina (strain PCC 8305)</name>
    <name type="common">Myxobactron salinum</name>
    <dbReference type="NCBI Taxonomy" id="13035"/>
    <lineage>
        <taxon>Bacteria</taxon>
        <taxon>Bacillati</taxon>
        <taxon>Cyanobacteriota</taxon>
        <taxon>Cyanophyceae</taxon>
        <taxon>Nodosilineales</taxon>
        <taxon>Cymatolegaceae</taxon>
        <taxon>Dactylococcopsis</taxon>
    </lineage>
</organism>
<dbReference type="HOGENOM" id="CLU_003728_10_1_3"/>
<reference evidence="5" key="1">
    <citation type="submission" date="2012-04" db="EMBL/GenBank/DDBJ databases">
        <title>Finished genome of Dactylococcopsis salina PCC 8305.</title>
        <authorList>
            <consortium name="US DOE Joint Genome Institute"/>
            <person name="Gugger M."/>
            <person name="Coursin T."/>
            <person name="Rippka R."/>
            <person name="Tandeau De Marsac N."/>
            <person name="Huntemann M."/>
            <person name="Wei C.-L."/>
            <person name="Han J."/>
            <person name="Detter J.C."/>
            <person name="Han C."/>
            <person name="Tapia R."/>
            <person name="Daligault H."/>
            <person name="Chen A."/>
            <person name="Krypides N."/>
            <person name="Mavromatis K."/>
            <person name="Markowitz V."/>
            <person name="Szeto E."/>
            <person name="Ivanova N."/>
            <person name="Ovchinnikova G."/>
            <person name="Pagani I."/>
            <person name="Pati A."/>
            <person name="Goodwin L."/>
            <person name="Peters L."/>
            <person name="Pitluck S."/>
            <person name="Woyke T."/>
            <person name="Kerfeld C."/>
        </authorList>
    </citation>
    <scope>NUCLEOTIDE SEQUENCE [LARGE SCALE GENOMIC DNA]</scope>
    <source>
        <strain evidence="5">PCC 8305</strain>
    </source>
</reference>
<dbReference type="KEGG" id="dsl:Dacsa_1428"/>
<feature type="repeat" description="TPR" evidence="3">
    <location>
        <begin position="59"/>
        <end position="92"/>
    </location>
</feature>
<evidence type="ECO:0000256" key="2">
    <source>
        <dbReference type="ARBA" id="ARBA00022803"/>
    </source>
</evidence>
<dbReference type="SMART" id="SM00028">
    <property type="entry name" value="TPR"/>
    <property type="match status" value="3"/>
</dbReference>
<evidence type="ECO:0000313" key="6">
    <source>
        <dbReference type="Proteomes" id="UP000010482"/>
    </source>
</evidence>
<keyword evidence="6" id="KW-1185">Reference proteome</keyword>
<evidence type="ECO:0000256" key="3">
    <source>
        <dbReference type="PROSITE-ProRule" id="PRU00339"/>
    </source>
</evidence>
<dbReference type="OrthoDB" id="479590at2"/>
<dbReference type="PANTHER" id="PTHR44858:SF1">
    <property type="entry name" value="UDP-N-ACETYLGLUCOSAMINE--PEPTIDE N-ACETYLGLUCOSAMINYLTRANSFERASE SPINDLY-RELATED"/>
    <property type="match status" value="1"/>
</dbReference>
<keyword evidence="2 3" id="KW-0802">TPR repeat</keyword>
<proteinExistence type="predicted"/>
<dbReference type="PROSITE" id="PS50005">
    <property type="entry name" value="TPR"/>
    <property type="match status" value="3"/>
</dbReference>
<dbReference type="PROSITE" id="PS50293">
    <property type="entry name" value="TPR_REGION"/>
    <property type="match status" value="2"/>
</dbReference>
<dbReference type="SUPFAM" id="SSF48452">
    <property type="entry name" value="TPR-like"/>
    <property type="match status" value="1"/>
</dbReference>
<dbReference type="EMBL" id="CP003944">
    <property type="protein sequence ID" value="AFZ50117.1"/>
    <property type="molecule type" value="Genomic_DNA"/>
</dbReference>
<dbReference type="GO" id="GO:0009279">
    <property type="term" value="C:cell outer membrane"/>
    <property type="evidence" value="ECO:0007669"/>
    <property type="project" value="TreeGrafter"/>
</dbReference>
<dbReference type="PANTHER" id="PTHR44858">
    <property type="entry name" value="TETRATRICOPEPTIDE REPEAT PROTEIN 6"/>
    <property type="match status" value="1"/>
</dbReference>
<dbReference type="eggNOG" id="COG0457">
    <property type="taxonomic scope" value="Bacteria"/>
</dbReference>
<sequence length="187" mass="21252">MVLKSLLLGVGLLLFSMSPSFAVTEGESFNRKETVLMAHVNPEVMRMINEAIEQNPNDPQPYLQRGLAYNHLEEYQKALNDFNRVLELDADNVDAYNFRGTMYFRVGDYERALADYNQAMNINPDYALLYFNRGYVRIELGEIQGAIEDFQKGANLAKKQGDLNTYQQAQAIIEKLKVAPESVSVTN</sequence>
<feature type="repeat" description="TPR" evidence="3">
    <location>
        <begin position="93"/>
        <end position="126"/>
    </location>
</feature>
<dbReference type="Pfam" id="PF13414">
    <property type="entry name" value="TPR_11"/>
    <property type="match status" value="1"/>
</dbReference>
<keyword evidence="4" id="KW-0732">Signal</keyword>
<dbReference type="AlphaFoldDB" id="K9YUD0"/>
<evidence type="ECO:0000256" key="4">
    <source>
        <dbReference type="SAM" id="SignalP"/>
    </source>
</evidence>
<dbReference type="Pfam" id="PF00515">
    <property type="entry name" value="TPR_1"/>
    <property type="match status" value="1"/>
</dbReference>
<dbReference type="GO" id="GO:0046813">
    <property type="term" value="P:receptor-mediated virion attachment to host cell"/>
    <property type="evidence" value="ECO:0007669"/>
    <property type="project" value="TreeGrafter"/>
</dbReference>
<gene>
    <name evidence="5" type="ORF">Dacsa_1428</name>
</gene>
<dbReference type="Proteomes" id="UP000010482">
    <property type="component" value="Chromosome"/>
</dbReference>
<dbReference type="InterPro" id="IPR011990">
    <property type="entry name" value="TPR-like_helical_dom_sf"/>
</dbReference>
<dbReference type="STRING" id="13035.Dacsa_1428"/>
<feature type="repeat" description="TPR" evidence="3">
    <location>
        <begin position="127"/>
        <end position="160"/>
    </location>
</feature>
<dbReference type="InterPro" id="IPR050498">
    <property type="entry name" value="Ycf3"/>
</dbReference>
<evidence type="ECO:0000256" key="1">
    <source>
        <dbReference type="ARBA" id="ARBA00022737"/>
    </source>
</evidence>
<dbReference type="InterPro" id="IPR019734">
    <property type="entry name" value="TPR_rpt"/>
</dbReference>
<name>K9YUD0_DACS8</name>
<evidence type="ECO:0000313" key="5">
    <source>
        <dbReference type="EMBL" id="AFZ50117.1"/>
    </source>
</evidence>
<accession>K9YUD0</accession>
<feature type="chain" id="PRO_5005687905" evidence="4">
    <location>
        <begin position="23"/>
        <end position="187"/>
    </location>
</feature>
<feature type="signal peptide" evidence="4">
    <location>
        <begin position="1"/>
        <end position="22"/>
    </location>
</feature>